<name>A0ABX0LW72_9BURK</name>
<reference evidence="8 9" key="1">
    <citation type="submission" date="2019-09" db="EMBL/GenBank/DDBJ databases">
        <title>Taxonomy of Antarctic Massilia spp.: description of Massilia rubra sp. nov., Massilia aquatica sp. nov., Massilia mucilaginosa sp. nov., Massilia frigida sp. nov. isolated from streams, lakes and regoliths.</title>
        <authorList>
            <person name="Holochova P."/>
            <person name="Sedlacek I."/>
            <person name="Kralova S."/>
            <person name="Maslanova I."/>
            <person name="Busse H.-J."/>
            <person name="Stankova E."/>
            <person name="Vrbovska V."/>
            <person name="Kovarovic V."/>
            <person name="Bartak M."/>
            <person name="Svec P."/>
            <person name="Pantucek R."/>
        </authorList>
    </citation>
    <scope>NUCLEOTIDE SEQUENCE [LARGE SCALE GENOMIC DNA]</scope>
    <source>
        <strain evidence="8 9">CCM 8693</strain>
    </source>
</reference>
<evidence type="ECO:0000259" key="7">
    <source>
        <dbReference type="PROSITE" id="PS51007"/>
    </source>
</evidence>
<dbReference type="PROSITE" id="PS51007">
    <property type="entry name" value="CYTC"/>
    <property type="match status" value="2"/>
</dbReference>
<dbReference type="SUPFAM" id="SSF46626">
    <property type="entry name" value="Cytochrome c"/>
    <property type="match status" value="2"/>
</dbReference>
<keyword evidence="2 6" id="KW-0349">Heme</keyword>
<dbReference type="PANTHER" id="PTHR37823">
    <property type="entry name" value="CYTOCHROME C-553-LIKE"/>
    <property type="match status" value="1"/>
</dbReference>
<evidence type="ECO:0000256" key="4">
    <source>
        <dbReference type="ARBA" id="ARBA00022982"/>
    </source>
</evidence>
<protein>
    <submittedName>
        <fullName evidence="8">C-type cytochrome</fullName>
    </submittedName>
</protein>
<dbReference type="InterPro" id="IPR051811">
    <property type="entry name" value="Cytochrome_c550/c551-like"/>
</dbReference>
<comment type="caution">
    <text evidence="8">The sequence shown here is derived from an EMBL/GenBank/DDBJ whole genome shotgun (WGS) entry which is preliminary data.</text>
</comment>
<keyword evidence="9" id="KW-1185">Reference proteome</keyword>
<dbReference type="RefSeq" id="WP_167073727.1">
    <property type="nucleotide sequence ID" value="NZ_VVIW01000001.1"/>
</dbReference>
<evidence type="ECO:0000313" key="9">
    <source>
        <dbReference type="Proteomes" id="UP000819052"/>
    </source>
</evidence>
<evidence type="ECO:0000256" key="3">
    <source>
        <dbReference type="ARBA" id="ARBA00022723"/>
    </source>
</evidence>
<dbReference type="InterPro" id="IPR036909">
    <property type="entry name" value="Cyt_c-like_dom_sf"/>
</dbReference>
<proteinExistence type="predicted"/>
<evidence type="ECO:0000256" key="5">
    <source>
        <dbReference type="ARBA" id="ARBA00023004"/>
    </source>
</evidence>
<sequence>MPSNRVRLIFKTAAATVLIAAVAGATGAALVLKSGWYNVAATDQHFQFVHTLLEQGMRDSVRFHAREVTVPRLDAARIAQGALVYRDHCVQCHGAPGVAQQDFGKSMQPVPGPLVDAARRWQPAQLYWITRNGIKMSGMPAWEYHLADDEIWSLVAFMVKLPELAPPAYAAMTASPARAAVAPAPPARWPGNPQRGRIALTQYACNACHVVPGVTGPETYVGRPLDGLGKRRFIAGHLPNTQENLVRWIRDPHAIDPLTAMPVQDVSEADAVDISAYLHTLR</sequence>
<evidence type="ECO:0000256" key="1">
    <source>
        <dbReference type="ARBA" id="ARBA00022448"/>
    </source>
</evidence>
<dbReference type="PANTHER" id="PTHR37823:SF1">
    <property type="entry name" value="CYTOCHROME C-553-LIKE"/>
    <property type="match status" value="1"/>
</dbReference>
<feature type="domain" description="Cytochrome c" evidence="7">
    <location>
        <begin position="76"/>
        <end position="162"/>
    </location>
</feature>
<dbReference type="InterPro" id="IPR009056">
    <property type="entry name" value="Cyt_c-like_dom"/>
</dbReference>
<organism evidence="8 9">
    <name type="scientific">Massilia aquatica</name>
    <dbReference type="NCBI Taxonomy" id="2609000"/>
    <lineage>
        <taxon>Bacteria</taxon>
        <taxon>Pseudomonadati</taxon>
        <taxon>Pseudomonadota</taxon>
        <taxon>Betaproteobacteria</taxon>
        <taxon>Burkholderiales</taxon>
        <taxon>Oxalobacteraceae</taxon>
        <taxon>Telluria group</taxon>
        <taxon>Massilia</taxon>
    </lineage>
</organism>
<evidence type="ECO:0000313" key="8">
    <source>
        <dbReference type="EMBL" id="NHZ38708.1"/>
    </source>
</evidence>
<dbReference type="EMBL" id="VVIW01000001">
    <property type="protein sequence ID" value="NHZ38708.1"/>
    <property type="molecule type" value="Genomic_DNA"/>
</dbReference>
<accession>A0ABX0LW72</accession>
<evidence type="ECO:0000256" key="6">
    <source>
        <dbReference type="PROSITE-ProRule" id="PRU00433"/>
    </source>
</evidence>
<dbReference type="Proteomes" id="UP000819052">
    <property type="component" value="Unassembled WGS sequence"/>
</dbReference>
<keyword evidence="3 6" id="KW-0479">Metal-binding</keyword>
<dbReference type="Gene3D" id="1.10.760.10">
    <property type="entry name" value="Cytochrome c-like domain"/>
    <property type="match status" value="2"/>
</dbReference>
<gene>
    <name evidence="8" type="ORF">F1609_00785</name>
</gene>
<feature type="domain" description="Cytochrome c" evidence="7">
    <location>
        <begin position="191"/>
        <end position="282"/>
    </location>
</feature>
<keyword evidence="5 6" id="KW-0408">Iron</keyword>
<keyword evidence="4" id="KW-0249">Electron transport</keyword>
<keyword evidence="1" id="KW-0813">Transport</keyword>
<evidence type="ECO:0000256" key="2">
    <source>
        <dbReference type="ARBA" id="ARBA00022617"/>
    </source>
</evidence>
<dbReference type="Pfam" id="PF13442">
    <property type="entry name" value="Cytochrome_CBB3"/>
    <property type="match status" value="1"/>
</dbReference>